<comment type="caution">
    <text evidence="2">The sequence shown here is derived from an EMBL/GenBank/DDBJ whole genome shotgun (WGS) entry which is preliminary data.</text>
</comment>
<feature type="compositionally biased region" description="Low complexity" evidence="1">
    <location>
        <begin position="35"/>
        <end position="46"/>
    </location>
</feature>
<keyword evidence="3" id="KW-1185">Reference proteome</keyword>
<protein>
    <submittedName>
        <fullName evidence="2">Uncharacterized protein</fullName>
    </submittedName>
</protein>
<dbReference type="RefSeq" id="WP_184113443.1">
    <property type="nucleotide sequence ID" value="NZ_JACHNY010000003.1"/>
</dbReference>
<evidence type="ECO:0000313" key="3">
    <source>
        <dbReference type="Proteomes" id="UP000574769"/>
    </source>
</evidence>
<feature type="region of interest" description="Disordered" evidence="1">
    <location>
        <begin position="35"/>
        <end position="69"/>
    </location>
</feature>
<organism evidence="2 3">
    <name type="scientific">Sphingomonas abaci</name>
    <dbReference type="NCBI Taxonomy" id="237611"/>
    <lineage>
        <taxon>Bacteria</taxon>
        <taxon>Pseudomonadati</taxon>
        <taxon>Pseudomonadota</taxon>
        <taxon>Alphaproteobacteria</taxon>
        <taxon>Sphingomonadales</taxon>
        <taxon>Sphingomonadaceae</taxon>
        <taxon>Sphingomonas</taxon>
    </lineage>
</organism>
<evidence type="ECO:0000313" key="2">
    <source>
        <dbReference type="EMBL" id="MBB4617522.1"/>
    </source>
</evidence>
<evidence type="ECO:0000256" key="1">
    <source>
        <dbReference type="SAM" id="MobiDB-lite"/>
    </source>
</evidence>
<dbReference type="AlphaFoldDB" id="A0A7W7EXD9"/>
<dbReference type="EMBL" id="JACHNY010000003">
    <property type="protein sequence ID" value="MBB4617522.1"/>
    <property type="molecule type" value="Genomic_DNA"/>
</dbReference>
<dbReference type="Proteomes" id="UP000574769">
    <property type="component" value="Unassembled WGS sequence"/>
</dbReference>
<sequence length="69" mass="6913">MNGPGAAIPCLVRVSGTIGHRLPVVALGISPAALPSSARRVAPSSAEENGEDADPAAPGMDWRGGVRQP</sequence>
<gene>
    <name evidence="2" type="ORF">GGQ96_001650</name>
</gene>
<name>A0A7W7EXD9_9SPHN</name>
<reference evidence="2 3" key="1">
    <citation type="submission" date="2020-08" db="EMBL/GenBank/DDBJ databases">
        <title>Genomic Encyclopedia of Type Strains, Phase IV (KMG-IV): sequencing the most valuable type-strain genomes for metagenomic binning, comparative biology and taxonomic classification.</title>
        <authorList>
            <person name="Goeker M."/>
        </authorList>
    </citation>
    <scope>NUCLEOTIDE SEQUENCE [LARGE SCALE GENOMIC DNA]</scope>
    <source>
        <strain evidence="2 3">DSM 15867</strain>
    </source>
</reference>
<proteinExistence type="predicted"/>
<accession>A0A7W7EXD9</accession>